<protein>
    <recommendedName>
        <fullName evidence="19">Exonuclease 1</fullName>
    </recommendedName>
</protein>
<evidence type="ECO:0000256" key="10">
    <source>
        <dbReference type="ARBA" id="ARBA00022881"/>
    </source>
</evidence>
<dbReference type="CDD" id="cd09857">
    <property type="entry name" value="PIN_EXO1"/>
    <property type="match status" value="1"/>
</dbReference>
<keyword evidence="12" id="KW-0234">DNA repair</keyword>
<dbReference type="InterPro" id="IPR036279">
    <property type="entry name" value="5-3_exonuclease_C_sf"/>
</dbReference>
<feature type="compositionally biased region" description="Basic and acidic residues" evidence="14">
    <location>
        <begin position="86"/>
        <end position="101"/>
    </location>
</feature>
<gene>
    <name evidence="17" type="ORF">H1R20_g11856</name>
</gene>
<evidence type="ECO:0000256" key="4">
    <source>
        <dbReference type="ARBA" id="ARBA00022722"/>
    </source>
</evidence>
<dbReference type="GO" id="GO:0035312">
    <property type="term" value="F:5'-3' DNA exonuclease activity"/>
    <property type="evidence" value="ECO:0007669"/>
    <property type="project" value="InterPro"/>
</dbReference>
<comment type="caution">
    <text evidence="17">The sequence shown here is derived from an EMBL/GenBank/DDBJ whole genome shotgun (WGS) entry which is preliminary data.</text>
</comment>
<feature type="compositionally biased region" description="Acidic residues" evidence="14">
    <location>
        <begin position="511"/>
        <end position="527"/>
    </location>
</feature>
<dbReference type="InterPro" id="IPR044752">
    <property type="entry name" value="PIN-like_EXO1"/>
</dbReference>
<evidence type="ECO:0000256" key="9">
    <source>
        <dbReference type="ARBA" id="ARBA00022842"/>
    </source>
</evidence>
<feature type="region of interest" description="Disordered" evidence="14">
    <location>
        <begin position="752"/>
        <end position="800"/>
    </location>
</feature>
<dbReference type="Proteomes" id="UP001140091">
    <property type="component" value="Unassembled WGS sequence"/>
</dbReference>
<dbReference type="Pfam" id="PF00752">
    <property type="entry name" value="XPG_N"/>
    <property type="match status" value="1"/>
</dbReference>
<feature type="compositionally biased region" description="Polar residues" evidence="14">
    <location>
        <begin position="788"/>
        <end position="800"/>
    </location>
</feature>
<dbReference type="Gene3D" id="3.40.50.1010">
    <property type="entry name" value="5'-nuclease"/>
    <property type="match status" value="1"/>
</dbReference>
<dbReference type="SMART" id="SM00485">
    <property type="entry name" value="XPGN"/>
    <property type="match status" value="1"/>
</dbReference>
<dbReference type="Gene3D" id="1.10.150.20">
    <property type="entry name" value="5' to 3' exonuclease, C-terminal subdomain"/>
    <property type="match status" value="1"/>
</dbReference>
<dbReference type="FunFam" id="3.40.50.1010:FF:000002">
    <property type="entry name" value="Exonuclease 1, putative"/>
    <property type="match status" value="1"/>
</dbReference>
<feature type="domain" description="XPG N-terminal" evidence="16">
    <location>
        <begin position="1"/>
        <end position="99"/>
    </location>
</feature>
<dbReference type="GO" id="GO:0006281">
    <property type="term" value="P:DNA repair"/>
    <property type="evidence" value="ECO:0007669"/>
    <property type="project" value="UniProtKB-KW"/>
</dbReference>
<keyword evidence="18" id="KW-1185">Reference proteome</keyword>
<feature type="region of interest" description="Disordered" evidence="14">
    <location>
        <begin position="860"/>
        <end position="889"/>
    </location>
</feature>
<dbReference type="GO" id="GO:0017108">
    <property type="term" value="F:5'-flap endonuclease activity"/>
    <property type="evidence" value="ECO:0007669"/>
    <property type="project" value="TreeGrafter"/>
</dbReference>
<dbReference type="InterPro" id="IPR006084">
    <property type="entry name" value="XPG/Rad2"/>
</dbReference>
<feature type="region of interest" description="Disordered" evidence="14">
    <location>
        <begin position="426"/>
        <end position="597"/>
    </location>
</feature>
<dbReference type="PANTHER" id="PTHR11081:SF65">
    <property type="entry name" value="DNA DAMAGE-INDUCIBLE PROTEIN DIN7-RELATED"/>
    <property type="match status" value="1"/>
</dbReference>
<evidence type="ECO:0000256" key="3">
    <source>
        <dbReference type="ARBA" id="ARBA00010563"/>
    </source>
</evidence>
<dbReference type="PRINTS" id="PR00853">
    <property type="entry name" value="XPGRADSUPER"/>
</dbReference>
<dbReference type="GO" id="GO:0005634">
    <property type="term" value="C:nucleus"/>
    <property type="evidence" value="ECO:0007669"/>
    <property type="project" value="UniProtKB-SubCell"/>
</dbReference>
<keyword evidence="9" id="KW-0460">Magnesium</keyword>
<dbReference type="InterPro" id="IPR019974">
    <property type="entry name" value="XPG_CS"/>
</dbReference>
<evidence type="ECO:0000256" key="14">
    <source>
        <dbReference type="SAM" id="MobiDB-lite"/>
    </source>
</evidence>
<dbReference type="InterPro" id="IPR037315">
    <property type="entry name" value="EXO1_H3TH"/>
</dbReference>
<proteinExistence type="inferred from homology"/>
<dbReference type="AlphaFoldDB" id="A0A9W8IYJ2"/>
<keyword evidence="4" id="KW-0540">Nuclease</keyword>
<evidence type="ECO:0000256" key="5">
    <source>
        <dbReference type="ARBA" id="ARBA00022723"/>
    </source>
</evidence>
<dbReference type="SUPFAM" id="SSF88723">
    <property type="entry name" value="PIN domain-like"/>
    <property type="match status" value="1"/>
</dbReference>
<keyword evidence="10" id="KW-0267">Excision nuclease</keyword>
<evidence type="ECO:0000256" key="11">
    <source>
        <dbReference type="ARBA" id="ARBA00023125"/>
    </source>
</evidence>
<evidence type="ECO:0008006" key="19">
    <source>
        <dbReference type="Google" id="ProtNLM"/>
    </source>
</evidence>
<dbReference type="GO" id="GO:0003677">
    <property type="term" value="F:DNA binding"/>
    <property type="evidence" value="ECO:0007669"/>
    <property type="project" value="UniProtKB-KW"/>
</dbReference>
<reference evidence="17" key="1">
    <citation type="submission" date="2022-06" db="EMBL/GenBank/DDBJ databases">
        <title>Genome Sequence of Candolleomyces eurysporus.</title>
        <authorList>
            <person name="Buettner E."/>
        </authorList>
    </citation>
    <scope>NUCLEOTIDE SEQUENCE</scope>
    <source>
        <strain evidence="17">VTCC 930004</strain>
    </source>
</reference>
<comment type="subcellular location">
    <subcellularLocation>
        <location evidence="2">Nucleus</location>
    </subcellularLocation>
</comment>
<dbReference type="InterPro" id="IPR006085">
    <property type="entry name" value="XPG_DNA_repair_N"/>
</dbReference>
<dbReference type="SMART" id="SM00279">
    <property type="entry name" value="HhH2"/>
    <property type="match status" value="1"/>
</dbReference>
<evidence type="ECO:0000256" key="12">
    <source>
        <dbReference type="ARBA" id="ARBA00023204"/>
    </source>
</evidence>
<sequence length="889" mass="96503">MGISGLLPALKCIQTTRHLKEYAGQRVAVDAYVWLHKGVYACATDLATGKSTTRYVDYAMHKVRLMRHHKVEPYIVFDGGPLPAKKGTESERRKKREENLARGKALTAQGKHTQARECYIKCADVTPQMAFQLIKALRAERVSYIVAPYEADAQLAYLERLGIVDAILTEDSDLLVFGCRNVLFKLDANAATVVSISREQFGSVAKPASDISLVGWSDAQFRAMAILSGCDYLPSIPGIGLKTACTLLRKWKTVEQVIRVITLEGKKAVPPDYAQKFKLAEKCFQHQRVYCPLEGKLVPMTPVDSEWADELDQYCGIDLEPEIAKQLANGDLDPVDLEPIVDINPTYRPQPINQIPMTTVDVSKKGKGKEVAGRSRPSGGLHDFFGPNPVIPRTKATLLTTRQQSQSTAGKASGKRTLVEIADQDIAARKKHKPRHSTPAMLAQSRFFMTPGSPERARSASVSRRHSADFPLPGPSRLFHADKENILPGGGWEDEEDASELSFCAQKQDDSDVDLDLETPPDVEQEDGYQSPLAPTSPGNYGQDLSSPSQGAQYDDMGDPVSSPPSASKRRRSRSRSPCAQRSPNDNGGFSGDLVETPKTVRKIMLRRSVSLDAGIVLVDETPSPCTRKFVVHPVKPTAAATVPPIYTGPDPFDPFGGPEFGDTGSVIGNGASTSIAPGLEASSDGIGSGSASPPSPSPTVTPASARQEQSAPMIIDVDEFDLYDEEEMAARAVQERTSAVARGWKERWALTASQSKNTPSTVGTKSVGSSTKAKGKKKLSLSPVNLKRSNTNVTPAGLHSLNQGKQQKLPFVPTRKPRPVGPSTSVTFFQPKKLKVTSLTTAPIVIDDLSDEEDEIITVLSSPPPPQVKPVDETASRAESRLAKFRYS</sequence>
<evidence type="ECO:0000259" key="15">
    <source>
        <dbReference type="SMART" id="SM00484"/>
    </source>
</evidence>
<keyword evidence="5" id="KW-0479">Metal-binding</keyword>
<name>A0A9W8IYJ2_9AGAR</name>
<dbReference type="Pfam" id="PF00867">
    <property type="entry name" value="XPG_I"/>
    <property type="match status" value="1"/>
</dbReference>
<keyword evidence="6" id="KW-0227">DNA damage</keyword>
<keyword evidence="13" id="KW-0539">Nucleus</keyword>
<keyword evidence="7" id="KW-0378">Hydrolase</keyword>
<feature type="region of interest" description="Disordered" evidence="14">
    <location>
        <begin position="83"/>
        <end position="106"/>
    </location>
</feature>
<evidence type="ECO:0000256" key="6">
    <source>
        <dbReference type="ARBA" id="ARBA00022763"/>
    </source>
</evidence>
<evidence type="ECO:0000256" key="13">
    <source>
        <dbReference type="ARBA" id="ARBA00023242"/>
    </source>
</evidence>
<feature type="domain" description="XPG-I" evidence="15">
    <location>
        <begin position="138"/>
        <end position="213"/>
    </location>
</feature>
<evidence type="ECO:0000256" key="7">
    <source>
        <dbReference type="ARBA" id="ARBA00022801"/>
    </source>
</evidence>
<feature type="non-terminal residue" evidence="17">
    <location>
        <position position="889"/>
    </location>
</feature>
<organism evidence="17 18">
    <name type="scientific">Candolleomyces eurysporus</name>
    <dbReference type="NCBI Taxonomy" id="2828524"/>
    <lineage>
        <taxon>Eukaryota</taxon>
        <taxon>Fungi</taxon>
        <taxon>Dikarya</taxon>
        <taxon>Basidiomycota</taxon>
        <taxon>Agaricomycotina</taxon>
        <taxon>Agaricomycetes</taxon>
        <taxon>Agaricomycetidae</taxon>
        <taxon>Agaricales</taxon>
        <taxon>Agaricineae</taxon>
        <taxon>Psathyrellaceae</taxon>
        <taxon>Candolleomyces</taxon>
    </lineage>
</organism>
<feature type="region of interest" description="Disordered" evidence="14">
    <location>
        <begin position="641"/>
        <end position="714"/>
    </location>
</feature>
<dbReference type="InterPro" id="IPR008918">
    <property type="entry name" value="HhH2"/>
</dbReference>
<feature type="compositionally biased region" description="Low complexity" evidence="14">
    <location>
        <begin position="641"/>
        <end position="663"/>
    </location>
</feature>
<dbReference type="InterPro" id="IPR006086">
    <property type="entry name" value="XPG-I_dom"/>
</dbReference>
<dbReference type="SMART" id="SM00484">
    <property type="entry name" value="XPGI"/>
    <property type="match status" value="1"/>
</dbReference>
<keyword evidence="11" id="KW-0238">DNA-binding</keyword>
<dbReference type="InterPro" id="IPR029060">
    <property type="entry name" value="PIN-like_dom_sf"/>
</dbReference>
<comment type="cofactor">
    <cofactor evidence="1">
        <name>Mg(2+)</name>
        <dbReference type="ChEBI" id="CHEBI:18420"/>
    </cofactor>
</comment>
<evidence type="ECO:0000259" key="16">
    <source>
        <dbReference type="SMART" id="SM00485"/>
    </source>
</evidence>
<evidence type="ECO:0000256" key="8">
    <source>
        <dbReference type="ARBA" id="ARBA00022839"/>
    </source>
</evidence>
<dbReference type="CDD" id="cd09908">
    <property type="entry name" value="H3TH_EXO1"/>
    <property type="match status" value="1"/>
</dbReference>
<evidence type="ECO:0000313" key="18">
    <source>
        <dbReference type="Proteomes" id="UP001140091"/>
    </source>
</evidence>
<feature type="compositionally biased region" description="Polar residues" evidence="14">
    <location>
        <begin position="533"/>
        <end position="552"/>
    </location>
</feature>
<dbReference type="OrthoDB" id="26491at2759"/>
<dbReference type="SUPFAM" id="SSF47807">
    <property type="entry name" value="5' to 3' exonuclease, C-terminal subdomain"/>
    <property type="match status" value="1"/>
</dbReference>
<feature type="compositionally biased region" description="Low complexity" evidence="14">
    <location>
        <begin position="682"/>
        <end position="693"/>
    </location>
</feature>
<accession>A0A9W8IYJ2</accession>
<comment type="similarity">
    <text evidence="3">Belongs to the XPG/RAD2 endonuclease family. EXO1 subfamily.</text>
</comment>
<evidence type="ECO:0000256" key="2">
    <source>
        <dbReference type="ARBA" id="ARBA00004123"/>
    </source>
</evidence>
<dbReference type="EMBL" id="JANBPK010001191">
    <property type="protein sequence ID" value="KAJ2925261.1"/>
    <property type="molecule type" value="Genomic_DNA"/>
</dbReference>
<feature type="compositionally biased region" description="Low complexity" evidence="14">
    <location>
        <begin position="759"/>
        <end position="773"/>
    </location>
</feature>
<feature type="compositionally biased region" description="Basic and acidic residues" evidence="14">
    <location>
        <begin position="362"/>
        <end position="373"/>
    </location>
</feature>
<feature type="region of interest" description="Disordered" evidence="14">
    <location>
        <begin position="362"/>
        <end position="387"/>
    </location>
</feature>
<dbReference type="PROSITE" id="PS00841">
    <property type="entry name" value="XPG_1"/>
    <property type="match status" value="1"/>
</dbReference>
<evidence type="ECO:0000313" key="17">
    <source>
        <dbReference type="EMBL" id="KAJ2925261.1"/>
    </source>
</evidence>
<evidence type="ECO:0000256" key="1">
    <source>
        <dbReference type="ARBA" id="ARBA00001946"/>
    </source>
</evidence>
<feature type="compositionally biased region" description="Basic and acidic residues" evidence="14">
    <location>
        <begin position="871"/>
        <end position="883"/>
    </location>
</feature>
<dbReference type="GO" id="GO:0046872">
    <property type="term" value="F:metal ion binding"/>
    <property type="evidence" value="ECO:0007669"/>
    <property type="project" value="UniProtKB-KW"/>
</dbReference>
<dbReference type="PANTHER" id="PTHR11081">
    <property type="entry name" value="FLAP ENDONUCLEASE FAMILY MEMBER"/>
    <property type="match status" value="1"/>
</dbReference>
<keyword evidence="8" id="KW-0269">Exonuclease</keyword>
<dbReference type="FunFam" id="1.10.150.20:FF:000011">
    <property type="entry name" value="exonuclease 1"/>
    <property type="match status" value="1"/>
</dbReference>